<reference evidence="3" key="1">
    <citation type="journal article" date="2012" name="PLoS Genet.">
        <title>The genomes of the fungal plant pathogens Cladosporium fulvum and Dothistroma septosporum reveal adaptation to different hosts and lifestyles but also signatures of common ancestry.</title>
        <authorList>
            <person name="de Wit P.J.G.M."/>
            <person name="van der Burgt A."/>
            <person name="Oekmen B."/>
            <person name="Stergiopoulos I."/>
            <person name="Abd-Elsalam K.A."/>
            <person name="Aerts A.L."/>
            <person name="Bahkali A.H."/>
            <person name="Beenen H.G."/>
            <person name="Chettri P."/>
            <person name="Cox M.P."/>
            <person name="Datema E."/>
            <person name="de Vries R.P."/>
            <person name="Dhillon B."/>
            <person name="Ganley A.R."/>
            <person name="Griffiths S.A."/>
            <person name="Guo Y."/>
            <person name="Hamelin R.C."/>
            <person name="Henrissat B."/>
            <person name="Kabir M.S."/>
            <person name="Jashni M.K."/>
            <person name="Kema G."/>
            <person name="Klaubauf S."/>
            <person name="Lapidus A."/>
            <person name="Levasseur A."/>
            <person name="Lindquist E."/>
            <person name="Mehrabi R."/>
            <person name="Ohm R.A."/>
            <person name="Owen T.J."/>
            <person name="Salamov A."/>
            <person name="Schwelm A."/>
            <person name="Schijlen E."/>
            <person name="Sun H."/>
            <person name="van den Burg H.A."/>
            <person name="van Ham R.C.H.J."/>
            <person name="Zhang S."/>
            <person name="Goodwin S.B."/>
            <person name="Grigoriev I.V."/>
            <person name="Collemare J."/>
            <person name="Bradshaw R.E."/>
        </authorList>
    </citation>
    <scope>NUCLEOTIDE SEQUENCE [LARGE SCALE GENOMIC DNA]</scope>
    <source>
        <strain evidence="3">NZE10 / CBS 128990</strain>
    </source>
</reference>
<sequence>MLSELYPLMRMNIACISWQIDRIRRLPSINEQCRISVLCSTRYRAKAVAKWPSPVLHETHYTPKTIISFTNRILVKMVPRPRYFTATHATYFEQRHNLHEGSVAAAYLARFGATDAKLALEDLVTNPPLLTGPDGAPRWATNAKEQDIVDERHAEGFQDNQGKWHPPFSSMNVPSPRSKVKRSGAVKDKSGSGAQGIAGVSGVKRSGAMKGDTGLLRHSGTRRGGGVEKRGTPRSKRPSRDRSDSAIGGVAHLDSDFTSGRALRKGPRSQRSSDDI</sequence>
<dbReference type="Proteomes" id="UP000016933">
    <property type="component" value="Unassembled WGS sequence"/>
</dbReference>
<name>N1PQ24_DOTSN</name>
<organism evidence="2 3">
    <name type="scientific">Dothistroma septosporum (strain NZE10 / CBS 128990)</name>
    <name type="common">Red band needle blight fungus</name>
    <name type="synonym">Mycosphaerella pini</name>
    <dbReference type="NCBI Taxonomy" id="675120"/>
    <lineage>
        <taxon>Eukaryota</taxon>
        <taxon>Fungi</taxon>
        <taxon>Dikarya</taxon>
        <taxon>Ascomycota</taxon>
        <taxon>Pezizomycotina</taxon>
        <taxon>Dothideomycetes</taxon>
        <taxon>Dothideomycetidae</taxon>
        <taxon>Mycosphaerellales</taxon>
        <taxon>Mycosphaerellaceae</taxon>
        <taxon>Dothistroma</taxon>
    </lineage>
</organism>
<dbReference type="AlphaFoldDB" id="N1PQ24"/>
<dbReference type="OrthoDB" id="10473446at2759"/>
<dbReference type="EMBL" id="KB446539">
    <property type="protein sequence ID" value="EME44524.1"/>
    <property type="molecule type" value="Genomic_DNA"/>
</dbReference>
<protein>
    <submittedName>
        <fullName evidence="2">Uncharacterized protein</fullName>
    </submittedName>
</protein>
<keyword evidence="3" id="KW-1185">Reference proteome</keyword>
<evidence type="ECO:0000256" key="1">
    <source>
        <dbReference type="SAM" id="MobiDB-lite"/>
    </source>
</evidence>
<reference evidence="2 3" key="2">
    <citation type="journal article" date="2012" name="PLoS Pathog.">
        <title>Diverse lifestyles and strategies of plant pathogenesis encoded in the genomes of eighteen Dothideomycetes fungi.</title>
        <authorList>
            <person name="Ohm R.A."/>
            <person name="Feau N."/>
            <person name="Henrissat B."/>
            <person name="Schoch C.L."/>
            <person name="Horwitz B.A."/>
            <person name="Barry K.W."/>
            <person name="Condon B.J."/>
            <person name="Copeland A.C."/>
            <person name="Dhillon B."/>
            <person name="Glaser F."/>
            <person name="Hesse C.N."/>
            <person name="Kosti I."/>
            <person name="LaButti K."/>
            <person name="Lindquist E.A."/>
            <person name="Lucas S."/>
            <person name="Salamov A.A."/>
            <person name="Bradshaw R.E."/>
            <person name="Ciuffetti L."/>
            <person name="Hamelin R.C."/>
            <person name="Kema G.H.J."/>
            <person name="Lawrence C."/>
            <person name="Scott J.A."/>
            <person name="Spatafora J.W."/>
            <person name="Turgeon B.G."/>
            <person name="de Wit P.J.G.M."/>
            <person name="Zhong S."/>
            <person name="Goodwin S.B."/>
            <person name="Grigoriev I.V."/>
        </authorList>
    </citation>
    <scope>NUCLEOTIDE SEQUENCE [LARGE SCALE GENOMIC DNA]</scope>
    <source>
        <strain evidence="3">NZE10 / CBS 128990</strain>
    </source>
</reference>
<gene>
    <name evidence="2" type="ORF">DOTSEDRAFT_34936</name>
</gene>
<accession>N1PQ24</accession>
<feature type="region of interest" description="Disordered" evidence="1">
    <location>
        <begin position="157"/>
        <end position="276"/>
    </location>
</feature>
<evidence type="ECO:0000313" key="3">
    <source>
        <dbReference type="Proteomes" id="UP000016933"/>
    </source>
</evidence>
<dbReference type="HOGENOM" id="CLU_1008401_0_0_1"/>
<evidence type="ECO:0000313" key="2">
    <source>
        <dbReference type="EMBL" id="EME44524.1"/>
    </source>
</evidence>
<proteinExistence type="predicted"/>